<dbReference type="InterPro" id="IPR037522">
    <property type="entry name" value="HD_GYP_dom"/>
</dbReference>
<keyword evidence="6" id="KW-1185">Reference proteome</keyword>
<dbReference type="InterPro" id="IPR006674">
    <property type="entry name" value="HD_domain"/>
</dbReference>
<accession>Q9X0N1</accession>
<dbReference type="PROSITE" id="PS51831">
    <property type="entry name" value="HD"/>
    <property type="match status" value="1"/>
</dbReference>
<dbReference type="InParanoid" id="Q9X0N1"/>
<dbReference type="OrthoDB" id="49429at2"/>
<dbReference type="PaxDb" id="243274-THEMA_08605"/>
<evidence type="ECO:0000313" key="6">
    <source>
        <dbReference type="Proteomes" id="UP000008183"/>
    </source>
</evidence>
<dbReference type="PANTHER" id="PTHR45228:SF1">
    <property type="entry name" value="CYCLIC DI-GMP PHOSPHODIESTERASE TM_0186"/>
    <property type="match status" value="1"/>
</dbReference>
<organism evidence="5 6">
    <name type="scientific">Thermotoga maritima (strain ATCC 43589 / DSM 3109 / JCM 10099 / NBRC 100826 / MSB8)</name>
    <dbReference type="NCBI Taxonomy" id="243274"/>
    <lineage>
        <taxon>Bacteria</taxon>
        <taxon>Thermotogati</taxon>
        <taxon>Thermotogota</taxon>
        <taxon>Thermotogae</taxon>
        <taxon>Thermotogales</taxon>
        <taxon>Thermotogaceae</taxon>
        <taxon>Thermotoga</taxon>
    </lineage>
</organism>
<dbReference type="KEGG" id="tmm:Tmari_1154"/>
<protein>
    <submittedName>
        <fullName evidence="5">Uncharacterized protein</fullName>
    </submittedName>
</protein>
<dbReference type="SMART" id="SM00471">
    <property type="entry name" value="HDc"/>
    <property type="match status" value="1"/>
</dbReference>
<dbReference type="InterPro" id="IPR052020">
    <property type="entry name" value="Cyclic_di-GMP/3'3'-cGAMP_PDE"/>
</dbReference>
<feature type="domain" description="HD-GYP" evidence="4">
    <location>
        <begin position="162"/>
        <end position="359"/>
    </location>
</feature>
<evidence type="ECO:0000256" key="2">
    <source>
        <dbReference type="SAM" id="MobiDB-lite"/>
    </source>
</evidence>
<feature type="region of interest" description="Disordered" evidence="2">
    <location>
        <begin position="365"/>
        <end position="387"/>
    </location>
</feature>
<dbReference type="AlphaFoldDB" id="Q9X0N1"/>
<keyword evidence="1" id="KW-0175">Coiled coil</keyword>
<feature type="domain" description="HD" evidence="3">
    <location>
        <begin position="184"/>
        <end position="308"/>
    </location>
</feature>
<evidence type="ECO:0000259" key="4">
    <source>
        <dbReference type="PROSITE" id="PS51832"/>
    </source>
</evidence>
<dbReference type="KEGG" id="tmi:THEMA_08605"/>
<dbReference type="InterPro" id="IPR003607">
    <property type="entry name" value="HD/PDEase_dom"/>
</dbReference>
<dbReference type="Gene3D" id="1.10.3210.10">
    <property type="entry name" value="Hypothetical protein af1432"/>
    <property type="match status" value="1"/>
</dbReference>
<accession>G4FEK0</accession>
<feature type="coiled-coil region" evidence="1">
    <location>
        <begin position="141"/>
        <end position="175"/>
    </location>
</feature>
<sequence length="387" mass="44779">MRLLLYTEDSSVEWIKPLLTQIGVEIVECEHGDINGKLQDVDGVFLVLNTVTDEIVEKIKSVRRKTDRFVLVAVPHNEDWFEALEDAGVDDLIFRPINPSELVSVIEHMFRTRKFYETKTSHKRTREESWMNIIKSQQKEIVEYVRREESYIRERDKLRRENRELLEELYTLLLRVIELKDYETHEHTLRVGRISALVAEAMGCSSEFVELIEKAAPFHDIGKVFIPESILLKRGKLTSDEYEIMKLHTIFGYELLKTSKNPVLSLAAEVALFHHEKYNGKGYPHGLKGDEIPLSAQIAAVADSFDAMVSHRPYKIRKSFDEAIREIKDLSGRFYSPFVVKAFVQTIDEIRKLYNWGTKGDDIISNSSHHRKGGTKDGESQSQKSYC</sequence>
<dbReference type="SUPFAM" id="SSF109604">
    <property type="entry name" value="HD-domain/PDEase-like"/>
    <property type="match status" value="1"/>
</dbReference>
<evidence type="ECO:0000313" key="5">
    <source>
        <dbReference type="EMBL" id="AAD36223.1"/>
    </source>
</evidence>
<dbReference type="Gene3D" id="3.40.50.2300">
    <property type="match status" value="1"/>
</dbReference>
<dbReference type="SMR" id="Q9X0N1"/>
<dbReference type="PANTHER" id="PTHR45228">
    <property type="entry name" value="CYCLIC DI-GMP PHOSPHODIESTERASE TM_0186-RELATED"/>
    <property type="match status" value="1"/>
</dbReference>
<reference evidence="5 6" key="1">
    <citation type="journal article" date="1999" name="Nature">
        <title>Evidence for lateral gene transfer between Archaea and Bacteria from genome sequence of Thermotoga maritima.</title>
        <authorList>
            <person name="Nelson K.E."/>
            <person name="Clayton R.A."/>
            <person name="Gill S.R."/>
            <person name="Gwinn M.L."/>
            <person name="Dodson R.J."/>
            <person name="Haft D.H."/>
            <person name="Hickey E.K."/>
            <person name="Peterson J.D."/>
            <person name="Nelson W.C."/>
            <person name="Ketchum K.A."/>
            <person name="McDonald L."/>
            <person name="Utterback T.R."/>
            <person name="Malek J.A."/>
            <person name="Linher K.D."/>
            <person name="Garrett M.M."/>
            <person name="Stewart A.M."/>
            <person name="Cotton M.D."/>
            <person name="Pratt M.S."/>
            <person name="Phillips C.A."/>
            <person name="Richardson D."/>
            <person name="Heidelberg J."/>
            <person name="Sutton G.G."/>
            <person name="Fleischmann R.D."/>
            <person name="White O."/>
            <person name="Salzberg S.L."/>
            <person name="Smith H.O."/>
            <person name="Venter J.C."/>
            <person name="Fraser C.M."/>
        </authorList>
    </citation>
    <scope>NUCLEOTIDE SEQUENCE [LARGE SCALE GENOMIC DNA]</scope>
    <source>
        <strain evidence="6">ATCC 43589 / DSM 3109 / JCM 10099 / NBRC 100826 / MSB8</strain>
    </source>
</reference>
<evidence type="ECO:0000259" key="3">
    <source>
        <dbReference type="PROSITE" id="PS51831"/>
    </source>
</evidence>
<dbReference type="KEGG" id="tma:TM1147"/>
<dbReference type="InterPro" id="IPR011006">
    <property type="entry name" value="CheY-like_superfamily"/>
</dbReference>
<dbReference type="RefSeq" id="WP_004080234.1">
    <property type="nucleotide sequence ID" value="NC_000853.1"/>
</dbReference>
<dbReference type="EnsemblBacteria" id="AAD36223">
    <property type="protein sequence ID" value="AAD36223"/>
    <property type="gene ID" value="TM_1147"/>
</dbReference>
<proteinExistence type="predicted"/>
<dbReference type="PIR" id="G72288">
    <property type="entry name" value="G72288"/>
</dbReference>
<gene>
    <name evidence="5" type="ordered locus">TM_1147</name>
</gene>
<name>Q9X0N1_THEMA</name>
<dbReference type="KEGG" id="tmw:THMA_1171"/>
<dbReference type="CDD" id="cd00077">
    <property type="entry name" value="HDc"/>
    <property type="match status" value="1"/>
</dbReference>
<dbReference type="Pfam" id="PF13487">
    <property type="entry name" value="HD_5"/>
    <property type="match status" value="1"/>
</dbReference>
<dbReference type="SUPFAM" id="SSF52172">
    <property type="entry name" value="CheY-like"/>
    <property type="match status" value="1"/>
</dbReference>
<evidence type="ECO:0000256" key="1">
    <source>
        <dbReference type="SAM" id="Coils"/>
    </source>
</evidence>
<dbReference type="PATRIC" id="fig|243274.17.peg.1152"/>
<dbReference type="EMBL" id="AE000512">
    <property type="protein sequence ID" value="AAD36223.1"/>
    <property type="molecule type" value="Genomic_DNA"/>
</dbReference>
<dbReference type="Proteomes" id="UP000008183">
    <property type="component" value="Chromosome"/>
</dbReference>
<dbReference type="PROSITE" id="PS51832">
    <property type="entry name" value="HD_GYP"/>
    <property type="match status" value="1"/>
</dbReference>